<reference evidence="7" key="1">
    <citation type="submission" date="2018-09" db="EMBL/GenBank/DDBJ databases">
        <authorList>
            <person name="Livingstone P.G."/>
            <person name="Whitworth D.E."/>
        </authorList>
    </citation>
    <scope>NUCLEOTIDE SEQUENCE [LARGE SCALE GENOMIC DNA]</scope>
    <source>
        <strain evidence="7">AB050A</strain>
    </source>
</reference>
<comment type="caution">
    <text evidence="6">The sequence shown here is derived from an EMBL/GenBank/DDBJ whole genome shotgun (WGS) entry which is preliminary data.</text>
</comment>
<dbReference type="PANTHER" id="PTHR30469">
    <property type="entry name" value="MULTIDRUG RESISTANCE PROTEIN MDTA"/>
    <property type="match status" value="1"/>
</dbReference>
<dbReference type="InterPro" id="IPR058792">
    <property type="entry name" value="Beta-barrel_RND_2"/>
</dbReference>
<feature type="coiled-coil region" evidence="2">
    <location>
        <begin position="119"/>
        <end position="148"/>
    </location>
</feature>
<evidence type="ECO:0000313" key="6">
    <source>
        <dbReference type="EMBL" id="RKH71146.1"/>
    </source>
</evidence>
<evidence type="ECO:0000313" key="7">
    <source>
        <dbReference type="Proteomes" id="UP000267003"/>
    </source>
</evidence>
<sequence>MLALSSAAPARSTHPVKSSTRTRILGGTALAGVLAVALWAGSRASRPAPLPRERTEPEAVTAPLPSGRLGFVGVVISESADVSAPFDGVLERLTVRLDDAVEAGTELGRLDPTPLQQEAAMAEARLAAAQAEADRASLEAQAASELLERYLRSPTETFSETELSQTRYQQKAAQVRHSAALAGVRERQAALAQARKRLADTTLRAPFAGRVVERFVDAGGRVHGGAPLVRLLRTGPVQVRFAIPEEQLGEVRAGAPVGLELSSSGRTLPGHVERIAPEVDAASRMVFALATFDAPGDVTSVIVGTAARVVPRPVQAR</sequence>
<keyword evidence="7" id="KW-1185">Reference proteome</keyword>
<dbReference type="InterPro" id="IPR058625">
    <property type="entry name" value="MdtA-like_BSH"/>
</dbReference>
<name>A0A3A8QQV7_9BACT</name>
<dbReference type="Gene3D" id="1.10.287.470">
    <property type="entry name" value="Helix hairpin bin"/>
    <property type="match status" value="1"/>
</dbReference>
<dbReference type="AlphaFoldDB" id="A0A3A8QQV7"/>
<feature type="domain" description="CusB-like beta-barrel" evidence="5">
    <location>
        <begin position="239"/>
        <end position="287"/>
    </location>
</feature>
<dbReference type="Pfam" id="PF25917">
    <property type="entry name" value="BSH_RND"/>
    <property type="match status" value="1"/>
</dbReference>
<dbReference type="Pfam" id="PF25954">
    <property type="entry name" value="Beta-barrel_RND_2"/>
    <property type="match status" value="1"/>
</dbReference>
<dbReference type="InterPro" id="IPR006143">
    <property type="entry name" value="RND_pump_MFP"/>
</dbReference>
<gene>
    <name evidence="6" type="ORF">D7W81_08105</name>
</gene>
<protein>
    <submittedName>
        <fullName evidence="6">Efflux RND transporter periplasmic adaptor subunit</fullName>
    </submittedName>
</protein>
<accession>A0A3A8QQV7</accession>
<comment type="similarity">
    <text evidence="1">Belongs to the membrane fusion protein (MFP) (TC 8.A.1) family.</text>
</comment>
<dbReference type="Proteomes" id="UP000267003">
    <property type="component" value="Unassembled WGS sequence"/>
</dbReference>
<feature type="region of interest" description="Disordered" evidence="3">
    <location>
        <begin position="1"/>
        <end position="20"/>
    </location>
</feature>
<keyword evidence="2" id="KW-0175">Coiled coil</keyword>
<evidence type="ECO:0000259" key="5">
    <source>
        <dbReference type="Pfam" id="PF25954"/>
    </source>
</evidence>
<evidence type="ECO:0000256" key="3">
    <source>
        <dbReference type="SAM" id="MobiDB-lite"/>
    </source>
</evidence>
<dbReference type="GO" id="GO:0015562">
    <property type="term" value="F:efflux transmembrane transporter activity"/>
    <property type="evidence" value="ECO:0007669"/>
    <property type="project" value="TreeGrafter"/>
</dbReference>
<dbReference type="EMBL" id="RAWK01000036">
    <property type="protein sequence ID" value="RKH71146.1"/>
    <property type="molecule type" value="Genomic_DNA"/>
</dbReference>
<organism evidence="6 7">
    <name type="scientific">Corallococcus aberystwythensis</name>
    <dbReference type="NCBI Taxonomy" id="2316722"/>
    <lineage>
        <taxon>Bacteria</taxon>
        <taxon>Pseudomonadati</taxon>
        <taxon>Myxococcota</taxon>
        <taxon>Myxococcia</taxon>
        <taxon>Myxococcales</taxon>
        <taxon>Cystobacterineae</taxon>
        <taxon>Myxococcaceae</taxon>
        <taxon>Corallococcus</taxon>
    </lineage>
</organism>
<dbReference type="NCBIfam" id="TIGR01730">
    <property type="entry name" value="RND_mfp"/>
    <property type="match status" value="1"/>
</dbReference>
<feature type="domain" description="Multidrug resistance protein MdtA-like barrel-sandwich hybrid" evidence="4">
    <location>
        <begin position="79"/>
        <end position="227"/>
    </location>
</feature>
<evidence type="ECO:0000256" key="1">
    <source>
        <dbReference type="ARBA" id="ARBA00009477"/>
    </source>
</evidence>
<evidence type="ECO:0000259" key="4">
    <source>
        <dbReference type="Pfam" id="PF25917"/>
    </source>
</evidence>
<proteinExistence type="inferred from homology"/>
<dbReference type="SUPFAM" id="SSF111369">
    <property type="entry name" value="HlyD-like secretion proteins"/>
    <property type="match status" value="1"/>
</dbReference>
<dbReference type="GO" id="GO:1990281">
    <property type="term" value="C:efflux pump complex"/>
    <property type="evidence" value="ECO:0007669"/>
    <property type="project" value="TreeGrafter"/>
</dbReference>
<dbReference type="Gene3D" id="2.40.30.170">
    <property type="match status" value="1"/>
</dbReference>
<evidence type="ECO:0000256" key="2">
    <source>
        <dbReference type="SAM" id="Coils"/>
    </source>
</evidence>
<dbReference type="PANTHER" id="PTHR30469:SF15">
    <property type="entry name" value="HLYD FAMILY OF SECRETION PROTEINS"/>
    <property type="match status" value="1"/>
</dbReference>
<dbReference type="Gene3D" id="2.40.50.100">
    <property type="match status" value="1"/>
</dbReference>